<keyword evidence="4" id="KW-1185">Reference proteome</keyword>
<comment type="caution">
    <text evidence="3">The sequence shown here is derived from an EMBL/GenBank/DDBJ whole genome shotgun (WGS) entry which is preliminary data.</text>
</comment>
<gene>
    <name evidence="3" type="ORF">H6P80_02260</name>
</gene>
<evidence type="ECO:0008006" key="5">
    <source>
        <dbReference type="Google" id="ProtNLM"/>
    </source>
</evidence>
<feature type="compositionally biased region" description="Polar residues" evidence="1">
    <location>
        <begin position="41"/>
        <end position="60"/>
    </location>
</feature>
<evidence type="ECO:0000313" key="3">
    <source>
        <dbReference type="EMBL" id="MBC2776436.1"/>
    </source>
</evidence>
<dbReference type="PROSITE" id="PS51257">
    <property type="entry name" value="PROKAR_LIPOPROTEIN"/>
    <property type="match status" value="1"/>
</dbReference>
<name>A0A842HTM8_9SPHN</name>
<feature type="region of interest" description="Disordered" evidence="1">
    <location>
        <begin position="36"/>
        <end position="96"/>
    </location>
</feature>
<keyword evidence="2" id="KW-0732">Signal</keyword>
<dbReference type="AlphaFoldDB" id="A0A842HTM8"/>
<evidence type="ECO:0000256" key="1">
    <source>
        <dbReference type="SAM" id="MobiDB-lite"/>
    </source>
</evidence>
<organism evidence="3 4">
    <name type="scientific">Parasphingopyxis marina</name>
    <dbReference type="NCBI Taxonomy" id="2761622"/>
    <lineage>
        <taxon>Bacteria</taxon>
        <taxon>Pseudomonadati</taxon>
        <taxon>Pseudomonadota</taxon>
        <taxon>Alphaproteobacteria</taxon>
        <taxon>Sphingomonadales</taxon>
        <taxon>Sphingomonadaceae</taxon>
        <taxon>Parasphingopyxis</taxon>
    </lineage>
</organism>
<protein>
    <recommendedName>
        <fullName evidence="5">Lipoprotein</fullName>
    </recommendedName>
</protein>
<dbReference type="EMBL" id="JACJVJ010000001">
    <property type="protein sequence ID" value="MBC2776436.1"/>
    <property type="molecule type" value="Genomic_DNA"/>
</dbReference>
<sequence>MRNICVIAAAGLAMAACMPGGGEAEREDVAARDADGETPGMTITSEDGSVTIHTGNSTGTRAGDLPSYPGGQPHGSAQMEASAADGGSGQVVTFQTDDPPAEVIAFYREALESRGYTIETEVTSTQMHAVSASRNDGESGANITATATGPNSTMVSLVVGNVE</sequence>
<evidence type="ECO:0000313" key="4">
    <source>
        <dbReference type="Proteomes" id="UP000564378"/>
    </source>
</evidence>
<proteinExistence type="predicted"/>
<dbReference type="Proteomes" id="UP000564378">
    <property type="component" value="Unassembled WGS sequence"/>
</dbReference>
<dbReference type="RefSeq" id="WP_185799719.1">
    <property type="nucleotide sequence ID" value="NZ_JACJVJ010000001.1"/>
</dbReference>
<feature type="signal peptide" evidence="2">
    <location>
        <begin position="1"/>
        <end position="15"/>
    </location>
</feature>
<accession>A0A842HTM8</accession>
<evidence type="ECO:0000256" key="2">
    <source>
        <dbReference type="SAM" id="SignalP"/>
    </source>
</evidence>
<feature type="chain" id="PRO_5033046930" description="Lipoprotein" evidence="2">
    <location>
        <begin position="16"/>
        <end position="163"/>
    </location>
</feature>
<reference evidence="3 4" key="1">
    <citation type="submission" date="2020-08" db="EMBL/GenBank/DDBJ databases">
        <title>Draft genome sequence of Parasphingopyxis sp. GrpM-11.</title>
        <authorList>
            <person name="Oh J."/>
            <person name="Roh D.-H."/>
        </authorList>
    </citation>
    <scope>NUCLEOTIDE SEQUENCE [LARGE SCALE GENOMIC DNA]</scope>
    <source>
        <strain evidence="3 4">GrpM-11</strain>
    </source>
</reference>